<dbReference type="EMBL" id="JAESWC010000002">
    <property type="protein sequence ID" value="MBL4935472.1"/>
    <property type="molecule type" value="Genomic_DNA"/>
</dbReference>
<comment type="caution">
    <text evidence="13">The sequence shown here is derived from an EMBL/GenBank/DDBJ whole genome shotgun (WGS) entry which is preliminary data.</text>
</comment>
<evidence type="ECO:0000256" key="8">
    <source>
        <dbReference type="ARBA" id="ARBA00023268"/>
    </source>
</evidence>
<keyword evidence="7 11" id="KW-0560">Oxidoreductase</keyword>
<keyword evidence="8" id="KW-0511">Multifunctional enzyme</keyword>
<comment type="function">
    <text evidence="1 11">Converts 2,5-diamino-6-(ribosylamino)-4(3h)-pyrimidinone 5'-phosphate into 5-amino-6-(ribosylamino)-2,4(1h,3h)-pyrimidinedione 5'-phosphate.</text>
</comment>
<evidence type="ECO:0000259" key="12">
    <source>
        <dbReference type="PROSITE" id="PS51747"/>
    </source>
</evidence>
<dbReference type="InterPro" id="IPR050765">
    <property type="entry name" value="Riboflavin_Biosynth_HTPR"/>
</dbReference>
<dbReference type="Proteomes" id="UP000632377">
    <property type="component" value="Unassembled WGS sequence"/>
</dbReference>
<comment type="pathway">
    <text evidence="2 11">Cofactor biosynthesis; riboflavin biosynthesis; 5-amino-6-(D-ribitylamino)uracil from GTP: step 2/4.</text>
</comment>
<dbReference type="NCBIfam" id="TIGR00326">
    <property type="entry name" value="eubact_ribD"/>
    <property type="match status" value="1"/>
</dbReference>
<comment type="similarity">
    <text evidence="5 11">In the C-terminal section; belongs to the HTP reductase family.</text>
</comment>
<feature type="domain" description="CMP/dCMP-type deaminase" evidence="12">
    <location>
        <begin position="1"/>
        <end position="110"/>
    </location>
</feature>
<comment type="cofactor">
    <cofactor evidence="11">
        <name>Zn(2+)</name>
        <dbReference type="ChEBI" id="CHEBI:29105"/>
    </cofactor>
    <text evidence="11">Binds 1 zinc ion.</text>
</comment>
<evidence type="ECO:0000256" key="6">
    <source>
        <dbReference type="ARBA" id="ARBA00022857"/>
    </source>
</evidence>
<protein>
    <recommendedName>
        <fullName evidence="11">Riboflavin biosynthesis protein RibD</fullName>
    </recommendedName>
    <domain>
        <recommendedName>
            <fullName evidence="11">Diaminohydroxyphosphoribosylaminopyrimidine deaminase</fullName>
            <shortName evidence="11">DRAP deaminase</shortName>
            <ecNumber evidence="11">3.5.4.26</ecNumber>
        </recommendedName>
        <alternativeName>
            <fullName evidence="11">Riboflavin-specific deaminase</fullName>
        </alternativeName>
    </domain>
    <domain>
        <recommendedName>
            <fullName evidence="11">5-amino-6-(5-phosphoribosylamino)uracil reductase</fullName>
            <ecNumber evidence="11">1.1.1.193</ecNumber>
        </recommendedName>
        <alternativeName>
            <fullName evidence="11">HTP reductase</fullName>
        </alternativeName>
    </domain>
</protein>
<evidence type="ECO:0000256" key="4">
    <source>
        <dbReference type="ARBA" id="ARBA00005259"/>
    </source>
</evidence>
<dbReference type="InterPro" id="IPR016193">
    <property type="entry name" value="Cytidine_deaminase-like"/>
</dbReference>
<dbReference type="EC" id="3.5.4.26" evidence="11"/>
<evidence type="ECO:0000256" key="7">
    <source>
        <dbReference type="ARBA" id="ARBA00023002"/>
    </source>
</evidence>
<evidence type="ECO:0000256" key="2">
    <source>
        <dbReference type="ARBA" id="ARBA00004882"/>
    </source>
</evidence>
<comment type="similarity">
    <text evidence="4 11">In the N-terminal section; belongs to the cytidine and deoxycytidylate deaminase family.</text>
</comment>
<comment type="catalytic activity">
    <reaction evidence="10 11">
        <text>2,5-diamino-6-hydroxy-4-(5-phosphoribosylamino)-pyrimidine + H2O + H(+) = 5-amino-6-(5-phospho-D-ribosylamino)uracil + NH4(+)</text>
        <dbReference type="Rhea" id="RHEA:21868"/>
        <dbReference type="ChEBI" id="CHEBI:15377"/>
        <dbReference type="ChEBI" id="CHEBI:15378"/>
        <dbReference type="ChEBI" id="CHEBI:28938"/>
        <dbReference type="ChEBI" id="CHEBI:58453"/>
        <dbReference type="ChEBI" id="CHEBI:58614"/>
        <dbReference type="EC" id="3.5.4.26"/>
    </reaction>
</comment>
<dbReference type="InterPro" id="IPR002734">
    <property type="entry name" value="RibDG_C"/>
</dbReference>
<dbReference type="EC" id="1.1.1.193" evidence="11"/>
<dbReference type="PANTHER" id="PTHR38011">
    <property type="entry name" value="DIHYDROFOLATE REDUCTASE FAMILY PROTEIN (AFU_ORTHOLOGUE AFUA_8G06820)"/>
    <property type="match status" value="1"/>
</dbReference>
<organism evidence="13 14">
    <name type="scientific">Clostridium rhizosphaerae</name>
    <dbReference type="NCBI Taxonomy" id="2803861"/>
    <lineage>
        <taxon>Bacteria</taxon>
        <taxon>Bacillati</taxon>
        <taxon>Bacillota</taxon>
        <taxon>Clostridia</taxon>
        <taxon>Eubacteriales</taxon>
        <taxon>Clostridiaceae</taxon>
        <taxon>Clostridium</taxon>
    </lineage>
</organism>
<evidence type="ECO:0000313" key="14">
    <source>
        <dbReference type="Proteomes" id="UP000632377"/>
    </source>
</evidence>
<evidence type="ECO:0000256" key="9">
    <source>
        <dbReference type="ARBA" id="ARBA00049861"/>
    </source>
</evidence>
<evidence type="ECO:0000256" key="11">
    <source>
        <dbReference type="PIRNR" id="PIRNR006769"/>
    </source>
</evidence>
<comment type="catalytic activity">
    <reaction evidence="9 11">
        <text>5-amino-6-(5-phospho-D-ribitylamino)uracil + NADP(+) = 5-amino-6-(5-phospho-D-ribosylamino)uracil + NADPH + H(+)</text>
        <dbReference type="Rhea" id="RHEA:17845"/>
        <dbReference type="ChEBI" id="CHEBI:15378"/>
        <dbReference type="ChEBI" id="CHEBI:57783"/>
        <dbReference type="ChEBI" id="CHEBI:58349"/>
        <dbReference type="ChEBI" id="CHEBI:58421"/>
        <dbReference type="ChEBI" id="CHEBI:58453"/>
        <dbReference type="EC" id="1.1.1.193"/>
    </reaction>
</comment>
<name>A0ABS1T8N3_9CLOT</name>
<dbReference type="GO" id="GO:0008835">
    <property type="term" value="F:diaminohydroxyphosphoribosylaminopyrimidine deaminase activity"/>
    <property type="evidence" value="ECO:0007669"/>
    <property type="project" value="UniProtKB-EC"/>
</dbReference>
<evidence type="ECO:0000256" key="10">
    <source>
        <dbReference type="ARBA" id="ARBA00049886"/>
    </source>
</evidence>
<evidence type="ECO:0000313" key="13">
    <source>
        <dbReference type="EMBL" id="MBL4935472.1"/>
    </source>
</evidence>
<dbReference type="InterPro" id="IPR004794">
    <property type="entry name" value="Eubact_RibD"/>
</dbReference>
<comment type="pathway">
    <text evidence="3 11">Cofactor biosynthesis; riboflavin biosynthesis; 5-amino-6-(D-ribitylamino)uracil from GTP: step 3/4.</text>
</comment>
<dbReference type="InterPro" id="IPR002125">
    <property type="entry name" value="CMP_dCMP_dom"/>
</dbReference>
<evidence type="ECO:0000256" key="5">
    <source>
        <dbReference type="ARBA" id="ARBA00007417"/>
    </source>
</evidence>
<reference evidence="13 14" key="1">
    <citation type="submission" date="2021-01" db="EMBL/GenBank/DDBJ databases">
        <title>Genome public.</title>
        <authorList>
            <person name="Liu C."/>
            <person name="Sun Q."/>
        </authorList>
    </citation>
    <scope>NUCLEOTIDE SEQUENCE [LARGE SCALE GENOMIC DNA]</scope>
    <source>
        <strain evidence="13 14">YIM B02515</strain>
    </source>
</reference>
<sequence length="363" mass="40269">MKDKFMYRAIELAMKGSGFVNPHPLSGAVIVKEDRIIGEGYYKAYNEDSAELEAVKNSSESLEGAEIYLNIEPFKNDADINKSIEAIVSSGIKKIYLGMMNPNPEKALNFSEIVKAKGIKIVNGVLQEQCEEINEIYNHYITKKLPFVFTKWAMTLDGKLASRTGDSKWISSEESLEFVHHLRQRVAAIMVGENTVRMDDPLLTTRLEGIEISNPLRVILSKYGNLPEEAKVLKVDDRTKTLIIASAKIPKEKEEFFIKKGIDIIKLEEKSGRLDFKDIVKVLGEKGIDSLYIEGGSEVLASAFEGKVVSKVYAAVAPKIIGGKDAVTPVGGAGIERMRDAIVLKKVKHEIIGADVIFKGYIE</sequence>
<keyword evidence="11" id="KW-0686">Riboflavin biosynthesis</keyword>
<dbReference type="Gene3D" id="3.40.430.10">
    <property type="entry name" value="Dihydrofolate Reductase, subunit A"/>
    <property type="match status" value="1"/>
</dbReference>
<keyword evidence="14" id="KW-1185">Reference proteome</keyword>
<accession>A0ABS1T8N3</accession>
<proteinExistence type="inferred from homology"/>
<gene>
    <name evidence="13" type="primary">ribD</name>
    <name evidence="13" type="ORF">JK636_06830</name>
</gene>
<dbReference type="Gene3D" id="3.40.140.10">
    <property type="entry name" value="Cytidine Deaminase, domain 2"/>
    <property type="match status" value="1"/>
</dbReference>
<dbReference type="RefSeq" id="WP_202748081.1">
    <property type="nucleotide sequence ID" value="NZ_JAESWC010000002.1"/>
</dbReference>
<evidence type="ECO:0000256" key="3">
    <source>
        <dbReference type="ARBA" id="ARBA00004910"/>
    </source>
</evidence>
<dbReference type="InterPro" id="IPR011549">
    <property type="entry name" value="RibD_C"/>
</dbReference>
<dbReference type="PIRSF" id="PIRSF006769">
    <property type="entry name" value="RibD"/>
    <property type="match status" value="1"/>
</dbReference>
<dbReference type="Pfam" id="PF01872">
    <property type="entry name" value="RibD_C"/>
    <property type="match status" value="1"/>
</dbReference>
<dbReference type="PANTHER" id="PTHR38011:SF7">
    <property type="entry name" value="2,5-DIAMINO-6-RIBOSYLAMINO-4(3H)-PYRIMIDINONE 5'-PHOSPHATE REDUCTASE"/>
    <property type="match status" value="1"/>
</dbReference>
<dbReference type="Pfam" id="PF00383">
    <property type="entry name" value="dCMP_cyt_deam_1"/>
    <property type="match status" value="1"/>
</dbReference>
<dbReference type="SUPFAM" id="SSF53927">
    <property type="entry name" value="Cytidine deaminase-like"/>
    <property type="match status" value="1"/>
</dbReference>
<dbReference type="SUPFAM" id="SSF53597">
    <property type="entry name" value="Dihydrofolate reductase-like"/>
    <property type="match status" value="1"/>
</dbReference>
<keyword evidence="6 11" id="KW-0521">NADP</keyword>
<dbReference type="InterPro" id="IPR024072">
    <property type="entry name" value="DHFR-like_dom_sf"/>
</dbReference>
<evidence type="ECO:0000256" key="1">
    <source>
        <dbReference type="ARBA" id="ARBA00002151"/>
    </source>
</evidence>
<keyword evidence="11" id="KW-0862">Zinc</keyword>
<dbReference type="PROSITE" id="PS51747">
    <property type="entry name" value="CYT_DCMP_DEAMINASES_2"/>
    <property type="match status" value="1"/>
</dbReference>
<dbReference type="GO" id="GO:0008703">
    <property type="term" value="F:5-amino-6-(5-phosphoribosylamino)uracil reductase activity"/>
    <property type="evidence" value="ECO:0007669"/>
    <property type="project" value="UniProtKB-EC"/>
</dbReference>
<dbReference type="NCBIfam" id="TIGR00227">
    <property type="entry name" value="ribD_Cterm"/>
    <property type="match status" value="1"/>
</dbReference>
<keyword evidence="11 13" id="KW-0378">Hydrolase</keyword>
<keyword evidence="11" id="KW-0479">Metal-binding</keyword>